<accession>A0A1F4VDN0</accession>
<evidence type="ECO:0000313" key="2">
    <source>
        <dbReference type="Proteomes" id="UP000176504"/>
    </source>
</evidence>
<name>A0A1F4VDN0_UNCKA</name>
<organism evidence="1 2">
    <name type="scientific">candidate division WWE3 bacterium RIFCSPLOWO2_01_FULL_41_18</name>
    <dbReference type="NCBI Taxonomy" id="1802625"/>
    <lineage>
        <taxon>Bacteria</taxon>
        <taxon>Katanobacteria</taxon>
    </lineage>
</organism>
<sequence>MALITVTIAISPEDKLDLEGLGHRIGVPVVVAGCSVTVNSSDFFFVSVVLGMLKGRQYRIKSAMPVVREPT</sequence>
<evidence type="ECO:0000313" key="1">
    <source>
        <dbReference type="EMBL" id="OGC55269.1"/>
    </source>
</evidence>
<dbReference type="AlphaFoldDB" id="A0A1F4VDN0"/>
<protein>
    <submittedName>
        <fullName evidence="1">Uncharacterized protein</fullName>
    </submittedName>
</protein>
<reference evidence="1 2" key="1">
    <citation type="journal article" date="2016" name="Nat. Commun.">
        <title>Thousands of microbial genomes shed light on interconnected biogeochemical processes in an aquifer system.</title>
        <authorList>
            <person name="Anantharaman K."/>
            <person name="Brown C.T."/>
            <person name="Hug L.A."/>
            <person name="Sharon I."/>
            <person name="Castelle C.J."/>
            <person name="Probst A.J."/>
            <person name="Thomas B.C."/>
            <person name="Singh A."/>
            <person name="Wilkins M.J."/>
            <person name="Karaoz U."/>
            <person name="Brodie E.L."/>
            <person name="Williams K.H."/>
            <person name="Hubbard S.S."/>
            <person name="Banfield J.F."/>
        </authorList>
    </citation>
    <scope>NUCLEOTIDE SEQUENCE [LARGE SCALE GENOMIC DNA]</scope>
</reference>
<gene>
    <name evidence="1" type="ORF">A3A78_04820</name>
</gene>
<comment type="caution">
    <text evidence="1">The sequence shown here is derived from an EMBL/GenBank/DDBJ whole genome shotgun (WGS) entry which is preliminary data.</text>
</comment>
<dbReference type="EMBL" id="MEVI01000003">
    <property type="protein sequence ID" value="OGC55269.1"/>
    <property type="molecule type" value="Genomic_DNA"/>
</dbReference>
<dbReference type="Proteomes" id="UP000176504">
    <property type="component" value="Unassembled WGS sequence"/>
</dbReference>
<proteinExistence type="predicted"/>